<evidence type="ECO:0000256" key="3">
    <source>
        <dbReference type="ARBA" id="ARBA00022692"/>
    </source>
</evidence>
<dbReference type="InterPro" id="IPR000719">
    <property type="entry name" value="Prot_kinase_dom"/>
</dbReference>
<dbReference type="GO" id="GO:0005524">
    <property type="term" value="F:ATP binding"/>
    <property type="evidence" value="ECO:0007669"/>
    <property type="project" value="UniProtKB-KW"/>
</dbReference>
<keyword evidence="7 10" id="KW-1133">Transmembrane helix</keyword>
<evidence type="ECO:0000256" key="5">
    <source>
        <dbReference type="ARBA" id="ARBA00022741"/>
    </source>
</evidence>
<evidence type="ECO:0000256" key="9">
    <source>
        <dbReference type="ARBA" id="ARBA00023157"/>
    </source>
</evidence>
<dbReference type="PROSITE" id="PS50011">
    <property type="entry name" value="PROTEIN_KINASE_DOM"/>
    <property type="match status" value="1"/>
</dbReference>
<dbReference type="AlphaFoldDB" id="A0A067KWV5"/>
<dbReference type="STRING" id="180498.A0A067KWV5"/>
<dbReference type="Pfam" id="PF00069">
    <property type="entry name" value="Pkinase"/>
    <property type="match status" value="1"/>
</dbReference>
<dbReference type="InterPro" id="IPR011009">
    <property type="entry name" value="Kinase-like_dom_sf"/>
</dbReference>
<dbReference type="KEGG" id="jcu:105635144"/>
<proteinExistence type="predicted"/>
<sequence length="652" mass="70951">MDFDPCKLVALAVAVALLIHCKVEAQQTYVNNKQLACYNTAFNFTKGYVCNGVKSSCQSYLTFRSASPYYTTPVSIAYLLGAPDSATLIASLNNFSSDVASIPPNTQVIVPVNCSCYAGQYYQHNASYTIKSHSETYFSIANDTYQGLSTCQAMMAQNPYGDRNLSVDMHLEVPLRCACPTSKQTALGFKYLLSYMVTWGNSISSIAESFGVDQQAVLDANNLSSTSIIFPFTPILVPLTAEPTNIKLQATPSPAAPSPQIPTVPVVGGSNSSSNTKWIYVGVGLGVALLIVCGVFGFLFWYRNRKHKSGDKAKPVTSVSSSEPNDYKTVVQSDYSALPDSKSWSLSSQGIQSAIESLTVYKFHDLQMATAYFSQDNRIKGSVYKGSFNGDDAAVKVMKGDVSSEINILKKINHSNIIRLSGFCVHSGNTYLVYELVENGALSDCLSTLTWKQRVQVAYDVADALNYLHSYADPPYILKNLKASNILLDGSLRAKIANFGMARMLENEGQGGLHLTRHVVGTQGYMAPEYVENGVVTPKLDIFAFGVVILILLSGKEAASDKEMLSASIDVVLEGENVRDKFNRFMDPSLGNHYPLDLAFSLAHLAKSCVAYDINARPSMPQVFVALSKILSSSLDWDPSLETSSRSMTSGR</sequence>
<evidence type="ECO:0000256" key="7">
    <source>
        <dbReference type="ARBA" id="ARBA00022989"/>
    </source>
</evidence>
<dbReference type="InterPro" id="IPR056563">
    <property type="entry name" value="LysM3_LYK4_5"/>
</dbReference>
<name>A0A067KWV5_JATCU</name>
<feature type="transmembrane region" description="Helical" evidence="10">
    <location>
        <begin position="278"/>
        <end position="302"/>
    </location>
</feature>
<keyword evidence="6" id="KW-0067">ATP-binding</keyword>
<dbReference type="PANTHER" id="PTHR45927:SF6">
    <property type="entry name" value="PROTEIN LYK5"/>
    <property type="match status" value="1"/>
</dbReference>
<dbReference type="EMBL" id="KK914420">
    <property type="protein sequence ID" value="KDP36715.1"/>
    <property type="molecule type" value="Genomic_DNA"/>
</dbReference>
<dbReference type="GO" id="GO:0004672">
    <property type="term" value="F:protein kinase activity"/>
    <property type="evidence" value="ECO:0007669"/>
    <property type="project" value="InterPro"/>
</dbReference>
<dbReference type="Gene3D" id="3.30.200.20">
    <property type="entry name" value="Phosphorylase Kinase, domain 1"/>
    <property type="match status" value="1"/>
</dbReference>
<evidence type="ECO:0000256" key="8">
    <source>
        <dbReference type="ARBA" id="ARBA00023136"/>
    </source>
</evidence>
<evidence type="ECO:0008006" key="16">
    <source>
        <dbReference type="Google" id="ProtNLM"/>
    </source>
</evidence>
<accession>A0A067KWV5</accession>
<keyword evidence="2" id="KW-1003">Cell membrane</keyword>
<dbReference type="InterPro" id="IPR018392">
    <property type="entry name" value="LysM"/>
</dbReference>
<reference evidence="14 15" key="1">
    <citation type="journal article" date="2014" name="PLoS ONE">
        <title>Global Analysis of Gene Expression Profiles in Physic Nut (Jatropha curcas L.) Seedlings Exposed to Salt Stress.</title>
        <authorList>
            <person name="Zhang L."/>
            <person name="Zhang C."/>
            <person name="Wu P."/>
            <person name="Chen Y."/>
            <person name="Li M."/>
            <person name="Jiang H."/>
            <person name="Wu G."/>
        </authorList>
    </citation>
    <scope>NUCLEOTIDE SEQUENCE [LARGE SCALE GENOMIC DNA]</scope>
    <source>
        <strain evidence="15">cv. GZQX0401</strain>
        <tissue evidence="14">Young leaves</tissue>
    </source>
</reference>
<dbReference type="Gene3D" id="1.10.510.10">
    <property type="entry name" value="Transferase(Phosphotransferase) domain 1"/>
    <property type="match status" value="1"/>
</dbReference>
<keyword evidence="3 10" id="KW-0812">Transmembrane</keyword>
<feature type="domain" description="LysM" evidence="13">
    <location>
        <begin position="193"/>
        <end position="237"/>
    </location>
</feature>
<keyword evidence="4 11" id="KW-0732">Signal</keyword>
<gene>
    <name evidence="14" type="ORF">JCGZ_08006</name>
</gene>
<keyword evidence="5" id="KW-0547">Nucleotide-binding</keyword>
<organism evidence="14 15">
    <name type="scientific">Jatropha curcas</name>
    <name type="common">Barbados nut</name>
    <dbReference type="NCBI Taxonomy" id="180498"/>
    <lineage>
        <taxon>Eukaryota</taxon>
        <taxon>Viridiplantae</taxon>
        <taxon>Streptophyta</taxon>
        <taxon>Embryophyta</taxon>
        <taxon>Tracheophyta</taxon>
        <taxon>Spermatophyta</taxon>
        <taxon>Magnoliopsida</taxon>
        <taxon>eudicotyledons</taxon>
        <taxon>Gunneridae</taxon>
        <taxon>Pentapetalae</taxon>
        <taxon>rosids</taxon>
        <taxon>fabids</taxon>
        <taxon>Malpighiales</taxon>
        <taxon>Euphorbiaceae</taxon>
        <taxon>Crotonoideae</taxon>
        <taxon>Jatropheae</taxon>
        <taxon>Jatropha</taxon>
    </lineage>
</organism>
<keyword evidence="15" id="KW-1185">Reference proteome</keyword>
<feature type="domain" description="Protein kinase" evidence="12">
    <location>
        <begin position="285"/>
        <end position="631"/>
    </location>
</feature>
<dbReference type="InterPro" id="IPR052611">
    <property type="entry name" value="Plant_RLK_LysM"/>
</dbReference>
<dbReference type="SUPFAM" id="SSF56112">
    <property type="entry name" value="Protein kinase-like (PK-like)"/>
    <property type="match status" value="1"/>
</dbReference>
<dbReference type="Pfam" id="PF23473">
    <property type="entry name" value="LysM3_LYK4_5"/>
    <property type="match status" value="1"/>
</dbReference>
<keyword evidence="9" id="KW-1015">Disulfide bond</keyword>
<dbReference type="OrthoDB" id="4062651at2759"/>
<evidence type="ECO:0000256" key="11">
    <source>
        <dbReference type="SAM" id="SignalP"/>
    </source>
</evidence>
<dbReference type="Gene3D" id="3.10.350.10">
    <property type="entry name" value="LysM domain"/>
    <property type="match status" value="1"/>
</dbReference>
<evidence type="ECO:0000313" key="14">
    <source>
        <dbReference type="EMBL" id="KDP36715.1"/>
    </source>
</evidence>
<feature type="chain" id="PRO_5001639933" description="Protein kinase domain-containing protein" evidence="11">
    <location>
        <begin position="26"/>
        <end position="652"/>
    </location>
</feature>
<dbReference type="InterPro" id="IPR056561">
    <property type="entry name" value="NFP_LYK_LysM1"/>
</dbReference>
<comment type="subcellular location">
    <subcellularLocation>
        <location evidence="1">Cell membrane</location>
        <topology evidence="1">Single-pass membrane protein</topology>
    </subcellularLocation>
</comment>
<keyword evidence="8 10" id="KW-0472">Membrane</keyword>
<evidence type="ECO:0000313" key="15">
    <source>
        <dbReference type="Proteomes" id="UP000027138"/>
    </source>
</evidence>
<evidence type="ECO:0000259" key="13">
    <source>
        <dbReference type="PROSITE" id="PS51782"/>
    </source>
</evidence>
<evidence type="ECO:0000256" key="1">
    <source>
        <dbReference type="ARBA" id="ARBA00004162"/>
    </source>
</evidence>
<dbReference type="FunFam" id="1.10.510.10:FF:000468">
    <property type="entry name" value="PTI1-like tyrosine-protein kinase 3"/>
    <property type="match status" value="1"/>
</dbReference>
<dbReference type="CDD" id="cd00118">
    <property type="entry name" value="LysM"/>
    <property type="match status" value="1"/>
</dbReference>
<dbReference type="GO" id="GO:0051707">
    <property type="term" value="P:response to other organism"/>
    <property type="evidence" value="ECO:0007669"/>
    <property type="project" value="UniProtKB-ARBA"/>
</dbReference>
<dbReference type="GO" id="GO:0005886">
    <property type="term" value="C:plasma membrane"/>
    <property type="evidence" value="ECO:0007669"/>
    <property type="project" value="UniProtKB-SubCell"/>
</dbReference>
<dbReference type="PANTHER" id="PTHR45927">
    <property type="entry name" value="LYSM-DOMAIN RECEPTOR-LIKE KINASE-RELATED"/>
    <property type="match status" value="1"/>
</dbReference>
<evidence type="ECO:0000256" key="10">
    <source>
        <dbReference type="SAM" id="Phobius"/>
    </source>
</evidence>
<dbReference type="PROSITE" id="PS51782">
    <property type="entry name" value="LYSM"/>
    <property type="match status" value="1"/>
</dbReference>
<dbReference type="SMART" id="SM00257">
    <property type="entry name" value="LysM"/>
    <property type="match status" value="1"/>
</dbReference>
<feature type="signal peptide" evidence="11">
    <location>
        <begin position="1"/>
        <end position="25"/>
    </location>
</feature>
<dbReference type="Pfam" id="PF23446">
    <property type="entry name" value="LysM1_NFP_LYK"/>
    <property type="match status" value="1"/>
</dbReference>
<evidence type="ECO:0000256" key="2">
    <source>
        <dbReference type="ARBA" id="ARBA00022475"/>
    </source>
</evidence>
<dbReference type="InterPro" id="IPR056562">
    <property type="entry name" value="LysM2_CERK1_LYK3_4_5"/>
</dbReference>
<protein>
    <recommendedName>
        <fullName evidence="16">Protein kinase domain-containing protein</fullName>
    </recommendedName>
</protein>
<dbReference type="Pfam" id="PF23472">
    <property type="entry name" value="LysM2_CERK1_LYK3_4_5"/>
    <property type="match status" value="1"/>
</dbReference>
<evidence type="ECO:0000256" key="6">
    <source>
        <dbReference type="ARBA" id="ARBA00022840"/>
    </source>
</evidence>
<dbReference type="InterPro" id="IPR036779">
    <property type="entry name" value="LysM_dom_sf"/>
</dbReference>
<evidence type="ECO:0000256" key="4">
    <source>
        <dbReference type="ARBA" id="ARBA00022729"/>
    </source>
</evidence>
<evidence type="ECO:0000259" key="12">
    <source>
        <dbReference type="PROSITE" id="PS50011"/>
    </source>
</evidence>
<dbReference type="Proteomes" id="UP000027138">
    <property type="component" value="Unassembled WGS sequence"/>
</dbReference>